<dbReference type="eggNOG" id="ENOG502T151">
    <property type="taxonomic scope" value="Eukaryota"/>
</dbReference>
<dbReference type="InterPro" id="IPR001810">
    <property type="entry name" value="F-box_dom"/>
</dbReference>
<evidence type="ECO:0000259" key="1">
    <source>
        <dbReference type="PROSITE" id="PS50181"/>
    </source>
</evidence>
<accession>A0A251Q1T6</accession>
<dbReference type="SMR" id="A0A251Q1T6"/>
<organism evidence="2 3">
    <name type="scientific">Prunus persica</name>
    <name type="common">Peach</name>
    <name type="synonym">Amygdalus persica</name>
    <dbReference type="NCBI Taxonomy" id="3760"/>
    <lineage>
        <taxon>Eukaryota</taxon>
        <taxon>Viridiplantae</taxon>
        <taxon>Streptophyta</taxon>
        <taxon>Embryophyta</taxon>
        <taxon>Tracheophyta</taxon>
        <taxon>Spermatophyta</taxon>
        <taxon>Magnoliopsida</taxon>
        <taxon>eudicotyledons</taxon>
        <taxon>Gunneridae</taxon>
        <taxon>Pentapetalae</taxon>
        <taxon>rosids</taxon>
        <taxon>fabids</taxon>
        <taxon>Rosales</taxon>
        <taxon>Rosaceae</taxon>
        <taxon>Amygdaloideae</taxon>
        <taxon>Amygdaleae</taxon>
        <taxon>Prunus</taxon>
    </lineage>
</organism>
<dbReference type="OrthoDB" id="610337at2759"/>
<evidence type="ECO:0000313" key="2">
    <source>
        <dbReference type="EMBL" id="ONI16635.1"/>
    </source>
</evidence>
<dbReference type="PANTHER" id="PTHR31672">
    <property type="entry name" value="BNACNNG10540D PROTEIN"/>
    <property type="match status" value="1"/>
</dbReference>
<dbReference type="SMART" id="SM00256">
    <property type="entry name" value="FBOX"/>
    <property type="match status" value="1"/>
</dbReference>
<reference evidence="2 3" key="1">
    <citation type="journal article" date="2013" name="Nat. Genet.">
        <title>The high-quality draft genome of peach (Prunus persica) identifies unique patterns of genetic diversity, domestication and genome evolution.</title>
        <authorList>
            <consortium name="International Peach Genome Initiative"/>
            <person name="Verde I."/>
            <person name="Abbott A.G."/>
            <person name="Scalabrin S."/>
            <person name="Jung S."/>
            <person name="Shu S."/>
            <person name="Marroni F."/>
            <person name="Zhebentyayeva T."/>
            <person name="Dettori M.T."/>
            <person name="Grimwood J."/>
            <person name="Cattonaro F."/>
            <person name="Zuccolo A."/>
            <person name="Rossini L."/>
            <person name="Jenkins J."/>
            <person name="Vendramin E."/>
            <person name="Meisel L.A."/>
            <person name="Decroocq V."/>
            <person name="Sosinski B."/>
            <person name="Prochnik S."/>
            <person name="Mitros T."/>
            <person name="Policriti A."/>
            <person name="Cipriani G."/>
            <person name="Dondini L."/>
            <person name="Ficklin S."/>
            <person name="Goodstein D.M."/>
            <person name="Xuan P."/>
            <person name="Del Fabbro C."/>
            <person name="Aramini V."/>
            <person name="Copetti D."/>
            <person name="Gonzalez S."/>
            <person name="Horner D.S."/>
            <person name="Falchi R."/>
            <person name="Lucas S."/>
            <person name="Mica E."/>
            <person name="Maldonado J."/>
            <person name="Lazzari B."/>
            <person name="Bielenberg D."/>
            <person name="Pirona R."/>
            <person name="Miculan M."/>
            <person name="Barakat A."/>
            <person name="Testolin R."/>
            <person name="Stella A."/>
            <person name="Tartarini S."/>
            <person name="Tonutti P."/>
            <person name="Arus P."/>
            <person name="Orellana A."/>
            <person name="Wells C."/>
            <person name="Main D."/>
            <person name="Vizzotto G."/>
            <person name="Silva H."/>
            <person name="Salamini F."/>
            <person name="Schmutz J."/>
            <person name="Morgante M."/>
            <person name="Rokhsar D.S."/>
        </authorList>
    </citation>
    <scope>NUCLEOTIDE SEQUENCE [LARGE SCALE GENOMIC DNA]</scope>
    <source>
        <strain evidence="3">cv. Nemared</strain>
    </source>
</reference>
<dbReference type="InterPro" id="IPR036047">
    <property type="entry name" value="F-box-like_dom_sf"/>
</dbReference>
<keyword evidence="3" id="KW-1185">Reference proteome</keyword>
<dbReference type="Gramene" id="ONI16635">
    <property type="protein sequence ID" value="ONI16635"/>
    <property type="gene ID" value="PRUPE_3G112200"/>
</dbReference>
<dbReference type="Gene3D" id="1.20.1280.50">
    <property type="match status" value="1"/>
</dbReference>
<dbReference type="PROSITE" id="PS50181">
    <property type="entry name" value="FBOX"/>
    <property type="match status" value="1"/>
</dbReference>
<dbReference type="Proteomes" id="UP000006882">
    <property type="component" value="Chromosome G3"/>
</dbReference>
<dbReference type="InterPro" id="IPR050796">
    <property type="entry name" value="SCF_F-box_component"/>
</dbReference>
<dbReference type="Pfam" id="PF08268">
    <property type="entry name" value="FBA_3"/>
    <property type="match status" value="1"/>
</dbReference>
<dbReference type="EMBL" id="CM007653">
    <property type="protein sequence ID" value="ONI16635.1"/>
    <property type="molecule type" value="Genomic_DNA"/>
</dbReference>
<gene>
    <name evidence="2" type="ORF">PRUPE_3G112200</name>
</gene>
<dbReference type="AlphaFoldDB" id="A0A251Q1T6"/>
<dbReference type="Pfam" id="PF12937">
    <property type="entry name" value="F-box-like"/>
    <property type="match status" value="1"/>
</dbReference>
<dbReference type="InterPro" id="IPR017451">
    <property type="entry name" value="F-box-assoc_interact_dom"/>
</dbReference>
<protein>
    <recommendedName>
        <fullName evidence="1">F-box domain-containing protein</fullName>
    </recommendedName>
</protein>
<feature type="domain" description="F-box" evidence="1">
    <location>
        <begin position="41"/>
        <end position="86"/>
    </location>
</feature>
<dbReference type="NCBIfam" id="TIGR01640">
    <property type="entry name" value="F_box_assoc_1"/>
    <property type="match status" value="1"/>
</dbReference>
<dbReference type="PANTHER" id="PTHR31672:SF13">
    <property type="entry name" value="F-BOX PROTEIN CPR30-LIKE"/>
    <property type="match status" value="1"/>
</dbReference>
<name>A0A251Q1T6_PRUPE</name>
<proteinExistence type="predicted"/>
<dbReference type="SUPFAM" id="SSF81383">
    <property type="entry name" value="F-box domain"/>
    <property type="match status" value="1"/>
</dbReference>
<dbReference type="InterPro" id="IPR013187">
    <property type="entry name" value="F-box-assoc_dom_typ3"/>
</dbReference>
<evidence type="ECO:0000313" key="3">
    <source>
        <dbReference type="Proteomes" id="UP000006882"/>
    </source>
</evidence>
<sequence length="497" mass="56078">MTHAKQAEPSFPPKRLENSWCEAIASKSTASATPIRNTEMGPFITDVPKSVLQDVIMKLPPRSIIMCKSVCKTWYSLISDPAFARLHFAQAEAYPMVRPVDGRSVSRNLFLVEPEDSSGFDLKDYDCNRSRVHMNLSKYKFPLCHAEELLNYHRNGNVMPSHETEREVHMKMTKIDDNNNEVDWGESIAFMMQYDHNNYNLVNSCNGLLCLSDYFVKYPAAVCNPITGEFINLPHGPQHEKAMTLIGSGLGFSPRTNEYKVVRILKERTRDPNKVAEIHTLGTGSWKSVGAAPCSDSQQSFPTCVKGMLYWFCGEWTCASVISFDLDTEEFESVPSLPFREGGRDVGMGDLGGSLCLCKIESFEINVWVMNDSGPQKLWMKKISICTAFTRSWPSGVYIPMKYFENDGLLMFNSRLNAFFYHHPGNHSPFIYLKLREMNYSASEAISHVPSFISLKDILVGKDVEILNINSRCAVLKLPGETEALSLVEENASSIRF</sequence>